<dbReference type="EMBL" id="CM045767">
    <property type="protein sequence ID" value="KAI7996360.1"/>
    <property type="molecule type" value="Genomic_DNA"/>
</dbReference>
<sequence length="245" mass="27868">MTETVIFNFASRILEKIGLVALREVGPTWGLEEELKTLEGTMSTIKAVLSAAETIYDPEYYSIVKDVWYQKLQAAFYEADNVLDEFQYEALRCQVSNHNRSIGMQKLIMVETILFSLASKVVQKIGSIAIREVGLEWGVEEELKTLEGTLSTVKAVLLDAERLYNQAPQGYYSIVMGVWFERLQTAIYEADNLLNEFQYEALRRQVLLRMNDRGIGIQEASIKCRLQVFEVCGSPRSLGETQSIK</sequence>
<name>A0ACC0G5T2_9ERIC</name>
<proteinExistence type="predicted"/>
<dbReference type="Proteomes" id="UP001060215">
    <property type="component" value="Chromosome 10"/>
</dbReference>
<accession>A0ACC0G5T2</accession>
<evidence type="ECO:0000313" key="2">
    <source>
        <dbReference type="Proteomes" id="UP001060215"/>
    </source>
</evidence>
<evidence type="ECO:0000313" key="1">
    <source>
        <dbReference type="EMBL" id="KAI7996360.1"/>
    </source>
</evidence>
<keyword evidence="2" id="KW-1185">Reference proteome</keyword>
<reference evidence="1 2" key="1">
    <citation type="journal article" date="2022" name="Plant J.">
        <title>Chromosome-level genome of Camellia lanceoleosa provides a valuable resource for understanding genome evolution and self-incompatibility.</title>
        <authorList>
            <person name="Gong W."/>
            <person name="Xiao S."/>
            <person name="Wang L."/>
            <person name="Liao Z."/>
            <person name="Chang Y."/>
            <person name="Mo W."/>
            <person name="Hu G."/>
            <person name="Li W."/>
            <person name="Zhao G."/>
            <person name="Zhu H."/>
            <person name="Hu X."/>
            <person name="Ji K."/>
            <person name="Xiang X."/>
            <person name="Song Q."/>
            <person name="Yuan D."/>
            <person name="Jin S."/>
            <person name="Zhang L."/>
        </authorList>
    </citation>
    <scope>NUCLEOTIDE SEQUENCE [LARGE SCALE GENOMIC DNA]</scope>
    <source>
        <strain evidence="1">SQ_2022a</strain>
    </source>
</reference>
<protein>
    <submittedName>
        <fullName evidence="1">Uncharacterized protein</fullName>
    </submittedName>
</protein>
<gene>
    <name evidence="1" type="ORF">LOK49_LG10G02829</name>
</gene>
<comment type="caution">
    <text evidence="1">The sequence shown here is derived from an EMBL/GenBank/DDBJ whole genome shotgun (WGS) entry which is preliminary data.</text>
</comment>
<organism evidence="1 2">
    <name type="scientific">Camellia lanceoleosa</name>
    <dbReference type="NCBI Taxonomy" id="1840588"/>
    <lineage>
        <taxon>Eukaryota</taxon>
        <taxon>Viridiplantae</taxon>
        <taxon>Streptophyta</taxon>
        <taxon>Embryophyta</taxon>
        <taxon>Tracheophyta</taxon>
        <taxon>Spermatophyta</taxon>
        <taxon>Magnoliopsida</taxon>
        <taxon>eudicotyledons</taxon>
        <taxon>Gunneridae</taxon>
        <taxon>Pentapetalae</taxon>
        <taxon>asterids</taxon>
        <taxon>Ericales</taxon>
        <taxon>Theaceae</taxon>
        <taxon>Camellia</taxon>
    </lineage>
</organism>